<dbReference type="EC" id="2.6.1.77" evidence="7"/>
<keyword evidence="11" id="KW-0808">Transferase</keyword>
<evidence type="ECO:0000256" key="5">
    <source>
        <dbReference type="ARBA" id="ARBA00023317"/>
    </source>
</evidence>
<keyword evidence="12" id="KW-1185">Reference proteome</keyword>
<sequence>MDEDERLIQRAQAVIAPPAHPCYPITIGNGRGTVVTSRDGRRFLDFTSGLAALNLGHNHPRVMEAVQQQLKSHVHAGGIYYSEATVAAAEELLSIAPDGLDMLFFGNSGTEAVEDAIKLAHYTSGRESIIACTGGFHGRTLGALSLTSSSSVCRSRYQPLLPSVYHVSYPACLICSCGMNPEACGDRCLEEIERLFQHQVPPEDVCAMLVEPFLGEGGYYPAPKSYLEGVRGICDRYGILLIFDEVQSGVGRTGRWFCCEHARVRPDIVTVAGAVASGFPLGAVLAPAELMRQWGPPAHGSTSGGNPVSCAASLATLRVIREEGLLEAAQVAGTRMLASLQDLAMQNPRIGEVRGMGCMIGVEFVDEAGAADGSLCQEMINNCLGKGLILIGCGLRRNVVRLIPPLNVTDAELSEGMAIFAAALHELSGKVRM</sequence>
<dbReference type="GO" id="GO:0031299">
    <property type="term" value="F:taurine-pyruvate aminotransferase activity"/>
    <property type="evidence" value="ECO:0007669"/>
    <property type="project" value="UniProtKB-EC"/>
</dbReference>
<dbReference type="InterPro" id="IPR005814">
    <property type="entry name" value="Aminotrans_3"/>
</dbReference>
<evidence type="ECO:0000256" key="2">
    <source>
        <dbReference type="ARBA" id="ARBA00008954"/>
    </source>
</evidence>
<evidence type="ECO:0000256" key="4">
    <source>
        <dbReference type="ARBA" id="ARBA00022898"/>
    </source>
</evidence>
<dbReference type="PIRSF" id="PIRSF000521">
    <property type="entry name" value="Transaminase_4ab_Lys_Orn"/>
    <property type="match status" value="1"/>
</dbReference>
<accession>A0A4S1CE58</accession>
<dbReference type="SUPFAM" id="SSF53383">
    <property type="entry name" value="PLP-dependent transferases"/>
    <property type="match status" value="1"/>
</dbReference>
<proteinExistence type="inferred from homology"/>
<keyword evidence="4 10" id="KW-0663">Pyridoxal phosphate</keyword>
<protein>
    <recommendedName>
        <fullName evidence="8">Taurine--pyruvate aminotransferase</fullName>
        <ecNumber evidence="7">2.6.1.77</ecNumber>
    </recommendedName>
    <alternativeName>
        <fullName evidence="9">Taurine:pyruvate aminotransferase</fullName>
    </alternativeName>
</protein>
<dbReference type="InterPro" id="IPR050103">
    <property type="entry name" value="Class-III_PLP-dep_AT"/>
</dbReference>
<dbReference type="Gene3D" id="3.90.1150.10">
    <property type="entry name" value="Aspartate Aminotransferase, domain 1"/>
    <property type="match status" value="1"/>
</dbReference>
<evidence type="ECO:0000256" key="7">
    <source>
        <dbReference type="ARBA" id="ARBA00067057"/>
    </source>
</evidence>
<keyword evidence="3 11" id="KW-0032">Aminotransferase</keyword>
<evidence type="ECO:0000256" key="6">
    <source>
        <dbReference type="ARBA" id="ARBA00052998"/>
    </source>
</evidence>
<dbReference type="Pfam" id="PF00202">
    <property type="entry name" value="Aminotran_3"/>
    <property type="match status" value="1"/>
</dbReference>
<organism evidence="11 12">
    <name type="scientific">Geomonas terrae</name>
    <dbReference type="NCBI Taxonomy" id="2562681"/>
    <lineage>
        <taxon>Bacteria</taxon>
        <taxon>Pseudomonadati</taxon>
        <taxon>Thermodesulfobacteriota</taxon>
        <taxon>Desulfuromonadia</taxon>
        <taxon>Geobacterales</taxon>
        <taxon>Geobacteraceae</taxon>
        <taxon>Geomonas</taxon>
    </lineage>
</organism>
<gene>
    <name evidence="11" type="ORF">E4633_13285</name>
</gene>
<comment type="cofactor">
    <cofactor evidence="1">
        <name>pyridoxal 5'-phosphate</name>
        <dbReference type="ChEBI" id="CHEBI:597326"/>
    </cofactor>
</comment>
<evidence type="ECO:0000256" key="9">
    <source>
        <dbReference type="ARBA" id="ARBA00078212"/>
    </source>
</evidence>
<dbReference type="GO" id="GO:0042802">
    <property type="term" value="F:identical protein binding"/>
    <property type="evidence" value="ECO:0007669"/>
    <property type="project" value="TreeGrafter"/>
</dbReference>
<dbReference type="FunFam" id="3.40.640.10:FF:000004">
    <property type="entry name" value="Acetylornithine aminotransferase"/>
    <property type="match status" value="1"/>
</dbReference>
<dbReference type="EMBL" id="SRSC01000003">
    <property type="protein sequence ID" value="TGU71310.1"/>
    <property type="molecule type" value="Genomic_DNA"/>
</dbReference>
<dbReference type="PANTHER" id="PTHR11986:SF58">
    <property type="entry name" value="LEUCINE_METHIONINE RACEMASE"/>
    <property type="match status" value="1"/>
</dbReference>
<dbReference type="Gene3D" id="3.40.640.10">
    <property type="entry name" value="Type I PLP-dependent aspartate aminotransferase-like (Major domain)"/>
    <property type="match status" value="1"/>
</dbReference>
<comment type="similarity">
    <text evidence="2 10">Belongs to the class-III pyridoxal-phosphate-dependent aminotransferase family.</text>
</comment>
<keyword evidence="5" id="KW-0670">Pyruvate</keyword>
<dbReference type="CDD" id="cd00610">
    <property type="entry name" value="OAT_like"/>
    <property type="match status" value="1"/>
</dbReference>
<dbReference type="InterPro" id="IPR015421">
    <property type="entry name" value="PyrdxlP-dep_Trfase_major"/>
</dbReference>
<dbReference type="AlphaFoldDB" id="A0A4S1CE58"/>
<evidence type="ECO:0000256" key="8">
    <source>
        <dbReference type="ARBA" id="ARBA00074603"/>
    </source>
</evidence>
<evidence type="ECO:0000256" key="10">
    <source>
        <dbReference type="RuleBase" id="RU003560"/>
    </source>
</evidence>
<dbReference type="Proteomes" id="UP000306416">
    <property type="component" value="Unassembled WGS sequence"/>
</dbReference>
<dbReference type="InterPro" id="IPR015422">
    <property type="entry name" value="PyrdxlP-dep_Trfase_small"/>
</dbReference>
<dbReference type="RefSeq" id="WP_135870790.1">
    <property type="nucleotide sequence ID" value="NZ_SRSC01000003.1"/>
</dbReference>
<evidence type="ECO:0000256" key="3">
    <source>
        <dbReference type="ARBA" id="ARBA00022576"/>
    </source>
</evidence>
<dbReference type="PANTHER" id="PTHR11986">
    <property type="entry name" value="AMINOTRANSFERASE CLASS III"/>
    <property type="match status" value="1"/>
</dbReference>
<evidence type="ECO:0000313" key="11">
    <source>
        <dbReference type="EMBL" id="TGU71310.1"/>
    </source>
</evidence>
<comment type="caution">
    <text evidence="11">The sequence shown here is derived from an EMBL/GenBank/DDBJ whole genome shotgun (WGS) entry which is preliminary data.</text>
</comment>
<dbReference type="GO" id="GO:0030170">
    <property type="term" value="F:pyridoxal phosphate binding"/>
    <property type="evidence" value="ECO:0007669"/>
    <property type="project" value="InterPro"/>
</dbReference>
<dbReference type="InterPro" id="IPR015424">
    <property type="entry name" value="PyrdxlP-dep_Trfase"/>
</dbReference>
<evidence type="ECO:0000313" key="12">
    <source>
        <dbReference type="Proteomes" id="UP000306416"/>
    </source>
</evidence>
<evidence type="ECO:0000256" key="1">
    <source>
        <dbReference type="ARBA" id="ARBA00001933"/>
    </source>
</evidence>
<reference evidence="11 12" key="1">
    <citation type="submission" date="2019-04" db="EMBL/GenBank/DDBJ databases">
        <title>Geobacter oryzae sp. nov., ferric-reducing bacteria isolated from paddy soil.</title>
        <authorList>
            <person name="Xu Z."/>
            <person name="Masuda Y."/>
            <person name="Itoh H."/>
            <person name="Senoo K."/>
        </authorList>
    </citation>
    <scope>NUCLEOTIDE SEQUENCE [LARGE SCALE GENOMIC DNA]</scope>
    <source>
        <strain evidence="11 12">Red111</strain>
    </source>
</reference>
<name>A0A4S1CE58_9BACT</name>
<comment type="catalytic activity">
    <reaction evidence="6">
        <text>taurine + pyruvate = sulfoacetaldehyde + L-alanine</text>
        <dbReference type="Rhea" id="RHEA:10420"/>
        <dbReference type="ChEBI" id="CHEBI:15361"/>
        <dbReference type="ChEBI" id="CHEBI:57972"/>
        <dbReference type="ChEBI" id="CHEBI:58246"/>
        <dbReference type="ChEBI" id="CHEBI:507393"/>
        <dbReference type="EC" id="2.6.1.77"/>
    </reaction>
    <physiologicalReaction direction="left-to-right" evidence="6">
        <dbReference type="Rhea" id="RHEA:10421"/>
    </physiologicalReaction>
</comment>